<keyword evidence="10" id="KW-1185">Reference proteome</keyword>
<keyword evidence="4" id="KW-0853">WD repeat</keyword>
<dbReference type="OrthoDB" id="535167at2759"/>
<proteinExistence type="predicted"/>
<evidence type="ECO:0000313" key="11">
    <source>
        <dbReference type="RefSeq" id="XP_022821096.1"/>
    </source>
</evidence>
<dbReference type="InterPro" id="IPR036322">
    <property type="entry name" value="WD40_repeat_dom_sf"/>
</dbReference>
<evidence type="ECO:0000256" key="2">
    <source>
        <dbReference type="ARBA" id="ARBA00004245"/>
    </source>
</evidence>
<dbReference type="Pfam" id="PF25828">
    <property type="entry name" value="CC_Cfap43"/>
    <property type="match status" value="1"/>
</dbReference>
<evidence type="ECO:0000256" key="1">
    <source>
        <dbReference type="ARBA" id="ARBA00004138"/>
    </source>
</evidence>
<keyword evidence="11" id="KW-0282">Flagellum</keyword>
<evidence type="ECO:0000256" key="3">
    <source>
        <dbReference type="ARBA" id="ARBA00022490"/>
    </source>
</evidence>
<dbReference type="Proteomes" id="UP000301870">
    <property type="component" value="Chromosome 15"/>
</dbReference>
<protein>
    <submittedName>
        <fullName evidence="11">Cilia- and flagella-associated protein 43 isoform X1</fullName>
    </submittedName>
</protein>
<reference evidence="11" key="1">
    <citation type="submission" date="2025-08" db="UniProtKB">
        <authorList>
            <consortium name="RefSeq"/>
        </authorList>
    </citation>
    <scope>IDENTIFICATION</scope>
    <source>
        <strain evidence="11">Ishihara</strain>
        <tissue evidence="11">Whole body</tissue>
    </source>
</reference>
<evidence type="ECO:0000256" key="7">
    <source>
        <dbReference type="ARBA" id="ARBA00023212"/>
    </source>
</evidence>
<dbReference type="PANTHER" id="PTHR14885:SF1">
    <property type="entry name" value="CILIA- AND FLAGELLA-ASSOCIATED PROTEIN 43"/>
    <property type="match status" value="1"/>
</dbReference>
<feature type="coiled-coil region" evidence="9">
    <location>
        <begin position="739"/>
        <end position="766"/>
    </location>
</feature>
<organism evidence="10 11">
    <name type="scientific">Spodoptera litura</name>
    <name type="common">Asian cotton leafworm</name>
    <dbReference type="NCBI Taxonomy" id="69820"/>
    <lineage>
        <taxon>Eukaryota</taxon>
        <taxon>Metazoa</taxon>
        <taxon>Ecdysozoa</taxon>
        <taxon>Arthropoda</taxon>
        <taxon>Hexapoda</taxon>
        <taxon>Insecta</taxon>
        <taxon>Pterygota</taxon>
        <taxon>Neoptera</taxon>
        <taxon>Endopterygota</taxon>
        <taxon>Lepidoptera</taxon>
        <taxon>Glossata</taxon>
        <taxon>Ditrysia</taxon>
        <taxon>Noctuoidea</taxon>
        <taxon>Noctuidae</taxon>
        <taxon>Amphipyrinae</taxon>
        <taxon>Spodoptera</taxon>
    </lineage>
</organism>
<dbReference type="GO" id="GO:0005930">
    <property type="term" value="C:axoneme"/>
    <property type="evidence" value="ECO:0007669"/>
    <property type="project" value="TreeGrafter"/>
</dbReference>
<evidence type="ECO:0000256" key="5">
    <source>
        <dbReference type="ARBA" id="ARBA00022737"/>
    </source>
</evidence>
<name>A0A9J7IN04_SPOLT</name>
<keyword evidence="8" id="KW-0966">Cell projection</keyword>
<feature type="coiled-coil region" evidence="9">
    <location>
        <begin position="1169"/>
        <end position="1196"/>
    </location>
</feature>
<dbReference type="RefSeq" id="XP_022821096.1">
    <property type="nucleotide sequence ID" value="XM_022965328.1"/>
</dbReference>
<keyword evidence="6 9" id="KW-0175">Coiled coil</keyword>
<evidence type="ECO:0000256" key="9">
    <source>
        <dbReference type="SAM" id="Coils"/>
    </source>
</evidence>
<evidence type="ECO:0000256" key="6">
    <source>
        <dbReference type="ARBA" id="ARBA00023054"/>
    </source>
</evidence>
<keyword evidence="5" id="KW-0677">Repeat</keyword>
<sequence>MTDEQPEDPNAYEPKVRWVNPQRLDLMTFIGKDVFVVAHDIYIILFNYKTNTEMIYVANNQEKGDGVDVLGGHRSYMFAFAEKVRYPRIFIISYPSLTTVVEIKDMDVNRYKGICMMESDLVATFTGFPNYLVTVWCWRTNQRLLSIPTGVFRRKQMFMASRTHMLLCQCWGEGVHVWEVARCYKKCFMLKRKIVAVSGWDAADQPLIAGICWSVEGQLYSIDCKANLYGLSSDGVALVRTLEWTDDKIEGNRQTNICAFLNGLLFYGPDDNLRFLRKEVEGKSWKVEWTYAPIDVVVRLVSNAFCDMVTMWTRSGFVYKITADADDKIEVNLFTVKQRNIKKVQLIAPDFKHLAMMNDNAIISIYEVNEEKLIFMKAVKALDVSFEASPIDPLLAIFGEVNGNYGIVLQAFEPETGLKKQSRMCLTHQIVSRVAFSDCGRFLVAAAMSAGHIFIFKVSTDYKLNLMRYTEFGRGLADCFLMKVGATMRCFSLVLFSEKYRIGERIICVNAETGKDNKFAGKMQGPYSKLLPLSAKDTMIAIPHLSRQMHILKLNGDKGVTVSVKMGPIIESGHDIKQFSGFRGANTLMTFGYDGTLILRSPHTPEETDLKLIVTHRYEYGVKSAVVDANGDFFLHLAVGGTMACTFLRRRDQELGDITHNAPSDATCKTDDKANTITVIHYNDKNYLDIQEDKKVREEAMDYKRQREEVVKVFELLQSKLVDLLEENINERPLHQLSLSEFNLHQEAKKERLKAAEKEREEIRLQTEARIRAQDKVTAWIKQTCWDTIQSPRIKIFAIFSHYHVENFAMMPSHRETWAELQQIEALRSIEMENDSDLFRPWLEEITVEPPTSTAAVVPVATSVTVSPHAESMGSMRDTRRSLESDEDDVAVDVVAEPYVLSGTNAHRFVSIPRFMIPQMEAYSFLQMNWLYHIMQINTQNMRMWFNKQFEELMQLKKREVALVAERNDRLRFIIEELNKLSDLRGSFHHLKIEIKDPEWRQEEHVEKLIKVEPEECSIEPYISPSQIVIVPPDPGPKDDFRERALIEMMDGVLEKLWHEEIKKPIPMPQCMLDKDPENFNEEDLRQVFEYEAKVKFRNEERDKYRKMLHAEYAKLSQVLNEGIIKFNQKVRDTWLTKIKVDSVIGQENLNLMRLRRTNLDRIEMSEVIEDIRDKIALYERQLEELNAEFQAIQDQSLDCQAAYEALTAKDRQMDKTFKNHFGDLSPIIVEQAYKFFKRRPKWHQRVTMIPVVLYELAWAVASGTKPPLLHPDCFDYVKGMEQLDQISNMPTVMDEHMWTTMCKLRRAKTENEIRMRALIQEMTFVDSAISAWNKAIQARRTHLVTYQSKVAQHRETVELEARNKTVQLVLPAGQVEIITTGHMDDFEDATLIPKVDIETINNLILKVGAMKLRMMRKQMEFRKGILAKEWEHAQMKMKLRHMKQELYSYQRLRIPKELQLYLKNKELGYTDEQDYIKMEKENEASKLAVNKILNEQIHRSAEIEVKLVGIEAAAEKIEKLITNLNVKVSEKKLNEDALEPIRRRRVYKKRMETLVMRSRLIRDVQANHSTIVMLQTELELLRLKTYPTLASFRTY</sequence>
<evidence type="ECO:0000313" key="10">
    <source>
        <dbReference type="Proteomes" id="UP000301870"/>
    </source>
</evidence>
<accession>A0A9J7IN04</accession>
<dbReference type="SUPFAM" id="SSF50978">
    <property type="entry name" value="WD40 repeat-like"/>
    <property type="match status" value="1"/>
</dbReference>
<keyword evidence="7" id="KW-0206">Cytoskeleton</keyword>
<dbReference type="InterPro" id="IPR011047">
    <property type="entry name" value="Quinoprotein_ADH-like_sf"/>
</dbReference>
<dbReference type="KEGG" id="sliu:111352712"/>
<gene>
    <name evidence="11" type="primary">LOC111352712</name>
</gene>
<keyword evidence="3" id="KW-0963">Cytoplasm</keyword>
<keyword evidence="11" id="KW-0969">Cilium</keyword>
<comment type="subcellular location">
    <subcellularLocation>
        <location evidence="1">Cell projection</location>
        <location evidence="1">Cilium</location>
    </subcellularLocation>
    <subcellularLocation>
        <location evidence="2">Cytoplasm</location>
        <location evidence="2">Cytoskeleton</location>
    </subcellularLocation>
</comment>
<dbReference type="PANTHER" id="PTHR14885">
    <property type="entry name" value="CILIA- AND FLAGELLA-ASSOCIATED PROTEIN 43-RELATED"/>
    <property type="match status" value="1"/>
</dbReference>
<dbReference type="GeneID" id="111352712"/>
<evidence type="ECO:0000256" key="4">
    <source>
        <dbReference type="ARBA" id="ARBA00022574"/>
    </source>
</evidence>
<dbReference type="GO" id="GO:0060271">
    <property type="term" value="P:cilium assembly"/>
    <property type="evidence" value="ECO:0007669"/>
    <property type="project" value="TreeGrafter"/>
</dbReference>
<evidence type="ECO:0000256" key="8">
    <source>
        <dbReference type="ARBA" id="ARBA00023273"/>
    </source>
</evidence>
<dbReference type="SUPFAM" id="SSF50998">
    <property type="entry name" value="Quinoprotein alcohol dehydrogenase-like"/>
    <property type="match status" value="1"/>
</dbReference>